<sequence length="93" mass="10564">MSLLLEAIMSTEIKFENKVNLELFKNLVIGAKFMLDTQAEPHKNKVYMKISNLYENSRDMYLKNSVNIVAGSAIEINPSSKVIPVDLEITVFK</sequence>
<proteinExistence type="predicted"/>
<name>A0A513ZZX7_9CAUD</name>
<keyword evidence="2" id="KW-1185">Reference proteome</keyword>
<evidence type="ECO:0000313" key="2">
    <source>
        <dbReference type="Proteomes" id="UP000319466"/>
    </source>
</evidence>
<protein>
    <submittedName>
        <fullName evidence="1">Uncharacterized protein</fullName>
    </submittedName>
</protein>
<reference evidence="1 2" key="1">
    <citation type="submission" date="2019-04" db="EMBL/GenBank/DDBJ databases">
        <title>Novel bacteriophages capable of disrupting biofilms from clinical strains of Aeromonas hydrophila with intrinsic antibiotic resistance.</title>
        <authorList>
            <person name="Kabwe M."/>
            <person name="Brown T.L."/>
            <person name="Speirs L."/>
            <person name="Ku H."/>
            <person name="Leach M."/>
            <person name="Chan H.T."/>
            <person name="Petrovski S."/>
            <person name="Lock P."/>
            <person name="Tucci J."/>
        </authorList>
    </citation>
    <scope>NUCLEOTIDE SEQUENCE [LARGE SCALE GENOMIC DNA]</scope>
</reference>
<evidence type="ECO:0000313" key="1">
    <source>
        <dbReference type="EMBL" id="QDH46578.1"/>
    </source>
</evidence>
<dbReference type="Proteomes" id="UP000319466">
    <property type="component" value="Segment"/>
</dbReference>
<accession>A0A513ZZX7</accession>
<gene>
    <name evidence="1" type="ORF">LAh6_136</name>
</gene>
<organism evidence="1 2">
    <name type="scientific">Aeromonas phage LAh_6</name>
    <dbReference type="NCBI Taxonomy" id="2591030"/>
    <lineage>
        <taxon>Viruses</taxon>
        <taxon>Duplodnaviria</taxon>
        <taxon>Heunggongvirae</taxon>
        <taxon>Uroviricota</taxon>
        <taxon>Caudoviricetes</taxon>
        <taxon>Grimontviridae</taxon>
        <taxon>Lahexavirus</taxon>
        <taxon>Lahexavirus LAh6</taxon>
    </lineage>
</organism>
<dbReference type="EMBL" id="MK838112">
    <property type="protein sequence ID" value="QDH46578.1"/>
    <property type="molecule type" value="Genomic_DNA"/>
</dbReference>